<dbReference type="Pfam" id="PF09471">
    <property type="entry name" value="Peptidase_M64"/>
    <property type="match status" value="2"/>
</dbReference>
<dbReference type="PATRIC" id="fig|679199.3.peg.123"/>
<reference evidence="2 3" key="1">
    <citation type="submission" date="2011-08" db="EMBL/GenBank/DDBJ databases">
        <title>The Genome Sequence of Prevotella sp. oral taxon 302 str. F0323.</title>
        <authorList>
            <consortium name="The Broad Institute Genome Sequencing Platform"/>
            <person name="Earl A."/>
            <person name="Ward D."/>
            <person name="Feldgarden M."/>
            <person name="Gevers D."/>
            <person name="Izard J."/>
            <person name="Blanton J.M."/>
            <person name="Baranova O.V."/>
            <person name="Tanner A.C."/>
            <person name="Dewhirst F.E."/>
            <person name="Young S.K."/>
            <person name="Zeng Q."/>
            <person name="Gargeya S."/>
            <person name="Fitzgerald M."/>
            <person name="Haas B."/>
            <person name="Abouelleil A."/>
            <person name="Alvarado L."/>
            <person name="Arachchi H.M."/>
            <person name="Berlin A."/>
            <person name="Brown A."/>
            <person name="Chapman S.B."/>
            <person name="Chen Z."/>
            <person name="Dunbar C."/>
            <person name="Freedman E."/>
            <person name="Gearin G."/>
            <person name="Gellesch M."/>
            <person name="Goldberg J."/>
            <person name="Griggs A."/>
            <person name="Gujja S."/>
            <person name="Heiman D."/>
            <person name="Howarth C."/>
            <person name="Larson L."/>
            <person name="Lui A."/>
            <person name="MacDonald P.J.P."/>
            <person name="Montmayeur A."/>
            <person name="Murphy C."/>
            <person name="Neiman D."/>
            <person name="Pearson M."/>
            <person name="Priest M."/>
            <person name="Roberts A."/>
            <person name="Saif S."/>
            <person name="Shea T."/>
            <person name="Shenoy N."/>
            <person name="Sisk P."/>
            <person name="Stolte C."/>
            <person name="Sykes S."/>
            <person name="Wortman J."/>
            <person name="Nusbaum C."/>
            <person name="Birren B."/>
        </authorList>
    </citation>
    <scope>NUCLEOTIDE SEQUENCE [LARGE SCALE GENOMIC DNA]</scope>
    <source>
        <strain evidence="2 3">F0323</strain>
    </source>
</reference>
<evidence type="ECO:0000313" key="3">
    <source>
        <dbReference type="Proteomes" id="UP000015993"/>
    </source>
</evidence>
<dbReference type="Gene3D" id="2.60.40.3250">
    <property type="entry name" value="Peptidase M64, N-terminal domain"/>
    <property type="match status" value="1"/>
</dbReference>
<dbReference type="SUPFAM" id="SSF55486">
    <property type="entry name" value="Metalloproteases ('zincins'), catalytic domain"/>
    <property type="match status" value="1"/>
</dbReference>
<dbReference type="Proteomes" id="UP000015993">
    <property type="component" value="Unassembled WGS sequence"/>
</dbReference>
<dbReference type="HOGENOM" id="CLU_048556_0_0_10"/>
<dbReference type="InterPro" id="IPR019026">
    <property type="entry name" value="Peptidase_M64_IgA"/>
</dbReference>
<dbReference type="InterPro" id="IPR024079">
    <property type="entry name" value="MetalloPept_cat_dom_sf"/>
</dbReference>
<dbReference type="OrthoDB" id="127762at2"/>
<dbReference type="InterPro" id="IPR032625">
    <property type="entry name" value="M64_N"/>
</dbReference>
<dbReference type="GO" id="GO:0008237">
    <property type="term" value="F:metallopeptidase activity"/>
    <property type="evidence" value="ECO:0007669"/>
    <property type="project" value="InterPro"/>
</dbReference>
<organism evidence="2 3">
    <name type="scientific">Alloprevotella rava F0323</name>
    <dbReference type="NCBI Taxonomy" id="679199"/>
    <lineage>
        <taxon>Bacteria</taxon>
        <taxon>Pseudomonadati</taxon>
        <taxon>Bacteroidota</taxon>
        <taxon>Bacteroidia</taxon>
        <taxon>Bacteroidales</taxon>
        <taxon>Prevotellaceae</taxon>
        <taxon>Alloprevotella</taxon>
    </lineage>
</organism>
<evidence type="ECO:0000259" key="1">
    <source>
        <dbReference type="Pfam" id="PF16217"/>
    </source>
</evidence>
<dbReference type="Gene3D" id="3.40.390.10">
    <property type="entry name" value="Collagenase (Catalytic Domain)"/>
    <property type="match status" value="1"/>
</dbReference>
<feature type="domain" description="Peptidase M64 N-terminal" evidence="1">
    <location>
        <begin position="25"/>
        <end position="139"/>
    </location>
</feature>
<dbReference type="AlphaFoldDB" id="G5G968"/>
<protein>
    <recommendedName>
        <fullName evidence="1">Peptidase M64 N-terminal domain-containing protein</fullName>
    </recommendedName>
</protein>
<sequence>MRHLCYFILLALSIFQPLKSQNLDFNRTLRADFIFSGNVNKQDISIEELSSFNGWAGRRGHLDEVPMRGNGQLCLQDARTKKVLYRHSFSTLFQEWLTTEEAKKVNKAFQNVFLMPMPTDTALLSIELYDTHSKVASTFSMIIHPKDILIRSLDGLQTAPYKYLWKSGTSDNNIDVAIVAEGYTEAEKHSFYADAIIAMESLFSHEPFKSRKDCFNIVAVALPSQNSGISIPKQGLWKQTALSSHFDTFYSDRYLTTLNLRKLNDALQGIPYEHIIILANTDNYGGGGIYNSYTLTTAKHNAFRPVIVHEFGHSFGGLADEYYNDTQFSDTYNAATEPWEANITTHPKDSKWKDVRGAKMYEGAGYQAKNVYRGFENCRMKTNEHPEFCGVCQRALNQLIDFYTK</sequence>
<name>G5G968_9BACT</name>
<gene>
    <name evidence="2" type="ORF">HMPREF9332_00119</name>
</gene>
<dbReference type="Pfam" id="PF16217">
    <property type="entry name" value="M64_N"/>
    <property type="match status" value="1"/>
</dbReference>
<dbReference type="eggNOG" id="COG2304">
    <property type="taxonomic scope" value="Bacteria"/>
</dbReference>
<dbReference type="STRING" id="679199.HMPREF9332_00119"/>
<proteinExistence type="predicted"/>
<dbReference type="RefSeq" id="WP_009346530.1">
    <property type="nucleotide sequence ID" value="NZ_JH376827.1"/>
</dbReference>
<comment type="caution">
    <text evidence="2">The sequence shown here is derived from an EMBL/GenBank/DDBJ whole genome shotgun (WGS) entry which is preliminary data.</text>
</comment>
<evidence type="ECO:0000313" key="2">
    <source>
        <dbReference type="EMBL" id="EHG24644.1"/>
    </source>
</evidence>
<accession>G5G968</accession>
<keyword evidence="3" id="KW-1185">Reference proteome</keyword>
<dbReference type="InterPro" id="IPR038171">
    <property type="entry name" value="M64_N_sf"/>
</dbReference>
<dbReference type="EMBL" id="ACZK01000005">
    <property type="protein sequence ID" value="EHG24644.1"/>
    <property type="molecule type" value="Genomic_DNA"/>
</dbReference>